<dbReference type="EMBL" id="CAAALY010031000">
    <property type="protein sequence ID" value="VEL17079.1"/>
    <property type="molecule type" value="Genomic_DNA"/>
</dbReference>
<keyword evidence="2" id="KW-1185">Reference proteome</keyword>
<sequence length="76" mass="8350">MRQASVWPSPCLRTGRPDRLFCIYPSTLVSSAVRPIRYGLTAGIACQAVLTRQHWPPAPMAGQALESRTEQPLGTK</sequence>
<name>A0A448WPQ5_9PLAT</name>
<accession>A0A448WPQ5</accession>
<gene>
    <name evidence="1" type="ORF">PXEA_LOCUS10519</name>
</gene>
<dbReference type="Proteomes" id="UP000784294">
    <property type="component" value="Unassembled WGS sequence"/>
</dbReference>
<evidence type="ECO:0000313" key="2">
    <source>
        <dbReference type="Proteomes" id="UP000784294"/>
    </source>
</evidence>
<dbReference type="AlphaFoldDB" id="A0A448WPQ5"/>
<protein>
    <submittedName>
        <fullName evidence="1">Uncharacterized protein</fullName>
    </submittedName>
</protein>
<organism evidence="1 2">
    <name type="scientific">Protopolystoma xenopodis</name>
    <dbReference type="NCBI Taxonomy" id="117903"/>
    <lineage>
        <taxon>Eukaryota</taxon>
        <taxon>Metazoa</taxon>
        <taxon>Spiralia</taxon>
        <taxon>Lophotrochozoa</taxon>
        <taxon>Platyhelminthes</taxon>
        <taxon>Monogenea</taxon>
        <taxon>Polyopisthocotylea</taxon>
        <taxon>Polystomatidea</taxon>
        <taxon>Polystomatidae</taxon>
        <taxon>Protopolystoma</taxon>
    </lineage>
</organism>
<proteinExistence type="predicted"/>
<reference evidence="1" key="1">
    <citation type="submission" date="2018-11" db="EMBL/GenBank/DDBJ databases">
        <authorList>
            <consortium name="Pathogen Informatics"/>
        </authorList>
    </citation>
    <scope>NUCLEOTIDE SEQUENCE</scope>
</reference>
<evidence type="ECO:0000313" key="1">
    <source>
        <dbReference type="EMBL" id="VEL17079.1"/>
    </source>
</evidence>
<comment type="caution">
    <text evidence="1">The sequence shown here is derived from an EMBL/GenBank/DDBJ whole genome shotgun (WGS) entry which is preliminary data.</text>
</comment>